<evidence type="ECO:0000313" key="3">
    <source>
        <dbReference type="Proteomes" id="UP000050544"/>
    </source>
</evidence>
<sequence>MEIISEAMINGIPLVLVVLGLVEWSKRLGLSGKALQLLSMLVGIVLGVLYQYSVFPLVTFAEWFGAVVYGLALGLIASGVYDAVRSAVTRG</sequence>
<dbReference type="Proteomes" id="UP000050544">
    <property type="component" value="Unassembled WGS sequence"/>
</dbReference>
<feature type="transmembrane region" description="Helical" evidence="1">
    <location>
        <begin position="6"/>
        <end position="22"/>
    </location>
</feature>
<protein>
    <recommendedName>
        <fullName evidence="4">Holin</fullName>
    </recommendedName>
</protein>
<keyword evidence="3" id="KW-1185">Reference proteome</keyword>
<keyword evidence="1" id="KW-0812">Transmembrane</keyword>
<comment type="caution">
    <text evidence="2">The sequence shown here is derived from an EMBL/GenBank/DDBJ whole genome shotgun (WGS) entry which is preliminary data.</text>
</comment>
<keyword evidence="1" id="KW-0472">Membrane</keyword>
<name>A0A0P6XHG9_9CHLR</name>
<proteinExistence type="predicted"/>
<gene>
    <name evidence="2" type="ORF">SE15_11195</name>
</gene>
<organism evidence="2 3">
    <name type="scientific">Thermanaerothrix daxensis</name>
    <dbReference type="NCBI Taxonomy" id="869279"/>
    <lineage>
        <taxon>Bacteria</taxon>
        <taxon>Bacillati</taxon>
        <taxon>Chloroflexota</taxon>
        <taxon>Anaerolineae</taxon>
        <taxon>Anaerolineales</taxon>
        <taxon>Anaerolineaceae</taxon>
        <taxon>Thermanaerothrix</taxon>
    </lineage>
</organism>
<dbReference type="EMBL" id="LGKO01000005">
    <property type="protein sequence ID" value="KPL82656.1"/>
    <property type="molecule type" value="Genomic_DNA"/>
</dbReference>
<feature type="transmembrane region" description="Helical" evidence="1">
    <location>
        <begin position="64"/>
        <end position="84"/>
    </location>
</feature>
<accession>A0A0P6XHG9</accession>
<reference evidence="2 3" key="1">
    <citation type="submission" date="2015-07" db="EMBL/GenBank/DDBJ databases">
        <title>Whole genome sequence of Thermanaerothrix daxensis DSM 23592.</title>
        <authorList>
            <person name="Hemp J."/>
            <person name="Ward L.M."/>
            <person name="Pace L.A."/>
            <person name="Fischer W.W."/>
        </authorList>
    </citation>
    <scope>NUCLEOTIDE SEQUENCE [LARGE SCALE GENOMIC DNA]</scope>
    <source>
        <strain evidence="2 3">GNS-1</strain>
    </source>
</reference>
<keyword evidence="1" id="KW-1133">Transmembrane helix</keyword>
<evidence type="ECO:0008006" key="4">
    <source>
        <dbReference type="Google" id="ProtNLM"/>
    </source>
</evidence>
<dbReference type="AlphaFoldDB" id="A0A0P6XHG9"/>
<feature type="transmembrane region" description="Helical" evidence="1">
    <location>
        <begin position="34"/>
        <end position="52"/>
    </location>
</feature>
<evidence type="ECO:0000313" key="2">
    <source>
        <dbReference type="EMBL" id="KPL82656.1"/>
    </source>
</evidence>
<dbReference type="STRING" id="869279.SE15_11195"/>
<evidence type="ECO:0000256" key="1">
    <source>
        <dbReference type="SAM" id="Phobius"/>
    </source>
</evidence>